<dbReference type="PANTHER" id="PTHR33392:SF6">
    <property type="entry name" value="POLYISOPRENYL-TEICHOIC ACID--PEPTIDOGLYCAN TEICHOIC ACID TRANSFERASE TAGU"/>
    <property type="match status" value="1"/>
</dbReference>
<dbReference type="AlphaFoldDB" id="H7EH67"/>
<dbReference type="EMBL" id="AGRW01000024">
    <property type="protein sequence ID" value="EIC03066.1"/>
    <property type="molecule type" value="Genomic_DNA"/>
</dbReference>
<feature type="domain" description="LytR/CpsA/Psr regulator C-terminal" evidence="3">
    <location>
        <begin position="309"/>
        <end position="396"/>
    </location>
</feature>
<organism evidence="4 5">
    <name type="scientific">Treponema saccharophilum DSM 2985</name>
    <dbReference type="NCBI Taxonomy" id="907348"/>
    <lineage>
        <taxon>Bacteria</taxon>
        <taxon>Pseudomonadati</taxon>
        <taxon>Spirochaetota</taxon>
        <taxon>Spirochaetia</taxon>
        <taxon>Spirochaetales</taxon>
        <taxon>Treponemataceae</taxon>
        <taxon>Treponema</taxon>
    </lineage>
</organism>
<dbReference type="Proteomes" id="UP000003571">
    <property type="component" value="Unassembled WGS sequence"/>
</dbReference>
<evidence type="ECO:0000313" key="5">
    <source>
        <dbReference type="Proteomes" id="UP000003571"/>
    </source>
</evidence>
<dbReference type="Pfam" id="PF03816">
    <property type="entry name" value="LytR_cpsA_psr"/>
    <property type="match status" value="1"/>
</dbReference>
<dbReference type="Pfam" id="PF13399">
    <property type="entry name" value="LytR_C"/>
    <property type="match status" value="1"/>
</dbReference>
<reference evidence="4 5" key="1">
    <citation type="submission" date="2011-09" db="EMBL/GenBank/DDBJ databases">
        <title>The draft genome of Treponema saccharophilum DSM 2985.</title>
        <authorList>
            <consortium name="US DOE Joint Genome Institute (JGI-PGF)"/>
            <person name="Lucas S."/>
            <person name="Copeland A."/>
            <person name="Lapidus A."/>
            <person name="Glavina del Rio T."/>
            <person name="Dalin E."/>
            <person name="Tice H."/>
            <person name="Bruce D."/>
            <person name="Goodwin L."/>
            <person name="Pitluck S."/>
            <person name="Peters L."/>
            <person name="Kyrpides N."/>
            <person name="Mavromatis K."/>
            <person name="Ivanova N."/>
            <person name="Markowitz V."/>
            <person name="Cheng J.-F."/>
            <person name="Hugenholtz P."/>
            <person name="Woyke T."/>
            <person name="Wu D."/>
            <person name="Gronow S."/>
            <person name="Wellnitz S."/>
            <person name="Brambilla E."/>
            <person name="Klenk H.-P."/>
            <person name="Eisen J.A."/>
        </authorList>
    </citation>
    <scope>NUCLEOTIDE SEQUENCE [LARGE SCALE GENOMIC DNA]</scope>
    <source>
        <strain evidence="4 5">DSM 2985</strain>
    </source>
</reference>
<feature type="domain" description="Cell envelope-related transcriptional attenuator" evidence="2">
    <location>
        <begin position="100"/>
        <end position="211"/>
    </location>
</feature>
<evidence type="ECO:0000259" key="2">
    <source>
        <dbReference type="Pfam" id="PF03816"/>
    </source>
</evidence>
<dbReference type="InterPro" id="IPR050922">
    <property type="entry name" value="LytR/CpsA/Psr_CW_biosynth"/>
</dbReference>
<gene>
    <name evidence="4" type="ORF">TresaDRAFT_2628</name>
</gene>
<dbReference type="InterPro" id="IPR004474">
    <property type="entry name" value="LytR_CpsA_psr"/>
</dbReference>
<dbReference type="PATRIC" id="fig|907348.3.peg.124"/>
<dbReference type="STRING" id="907348.TresaDRAFT_2628"/>
<comment type="caution">
    <text evidence="4">The sequence shown here is derived from an EMBL/GenBank/DDBJ whole genome shotgun (WGS) entry which is preliminary data.</text>
</comment>
<sequence>MRKSEFDREMNSRAKRKSGVIFLALILLILVCVAVGLALSLRTDPLSENLKSDRVVKTLFVMEDKGEVLFTDVFIYYPPTKRGALINILGNTGAIYRSLDRVDRIDAIYAEKGIDVYKSEIENLIGQTIPFYVVFKLEDFGELTDMLGGMKVFIPDSVDAKSDDGEHWLLPSGVVNLDGDKIHTYLTFSKADDSEDDVIERRQNVMLSIFNAFGKNQRILGDRVTFDSVSKKFSANLAPDDLFRLFSELIQVDSERLIPQAITGTRRVVDGKVLLFPFYDGDLIKDVVKQASNALVNSDDENVNRVYVLEIQNGTTKTGFARNTSVLLQSAGYDVLSTTNASTQDYEKTVIINHIGNSEAVKQLGDFIHCTNIIDEEIDYETDANVDFTLILGNDFDGRYVR</sequence>
<dbReference type="PANTHER" id="PTHR33392">
    <property type="entry name" value="POLYISOPRENYL-TEICHOIC ACID--PEPTIDOGLYCAN TEICHOIC ACID TRANSFERASE TAGU"/>
    <property type="match status" value="1"/>
</dbReference>
<protein>
    <recommendedName>
        <fullName evidence="6">Cell envelope-related transcriptional attenuator</fullName>
    </recommendedName>
</protein>
<dbReference type="eggNOG" id="COG1316">
    <property type="taxonomic scope" value="Bacteria"/>
</dbReference>
<accession>H7EH67</accession>
<evidence type="ECO:0000259" key="3">
    <source>
        <dbReference type="Pfam" id="PF13399"/>
    </source>
</evidence>
<dbReference type="RefSeq" id="WP_002701877.1">
    <property type="nucleotide sequence ID" value="NZ_AGRW01000024.1"/>
</dbReference>
<comment type="similarity">
    <text evidence="1">Belongs to the LytR/CpsA/Psr (LCP) family.</text>
</comment>
<dbReference type="InterPro" id="IPR027381">
    <property type="entry name" value="LytR/CpsA/Psr_C"/>
</dbReference>
<dbReference type="Gene3D" id="3.30.70.2390">
    <property type="match status" value="1"/>
</dbReference>
<dbReference type="Gene3D" id="3.40.630.190">
    <property type="entry name" value="LCP protein"/>
    <property type="match status" value="1"/>
</dbReference>
<evidence type="ECO:0000313" key="4">
    <source>
        <dbReference type="EMBL" id="EIC03066.1"/>
    </source>
</evidence>
<evidence type="ECO:0000256" key="1">
    <source>
        <dbReference type="ARBA" id="ARBA00006068"/>
    </source>
</evidence>
<name>H7EH67_9SPIR</name>
<keyword evidence="5" id="KW-1185">Reference proteome</keyword>
<proteinExistence type="inferred from homology"/>
<evidence type="ECO:0008006" key="6">
    <source>
        <dbReference type="Google" id="ProtNLM"/>
    </source>
</evidence>